<evidence type="ECO:0000313" key="25">
    <source>
        <dbReference type="EMBL" id="AGW06784.1"/>
    </source>
</evidence>
<evidence type="ECO:0000313" key="26">
    <source>
        <dbReference type="EMBL" id="AGW06797.1"/>
    </source>
</evidence>
<evidence type="ECO:0000313" key="32">
    <source>
        <dbReference type="EMBL" id="AGW06940.1"/>
    </source>
</evidence>
<organism evidence="23">
    <name type="scientific">Ixodes ricinus</name>
    <name type="common">Common tick</name>
    <name type="synonym">Acarus ricinus</name>
    <dbReference type="NCBI Taxonomy" id="34613"/>
    <lineage>
        <taxon>Eukaryota</taxon>
        <taxon>Metazoa</taxon>
        <taxon>Ecdysozoa</taxon>
        <taxon>Arthropoda</taxon>
        <taxon>Chelicerata</taxon>
        <taxon>Arachnida</taxon>
        <taxon>Acari</taxon>
        <taxon>Parasitiformes</taxon>
        <taxon>Ixodida</taxon>
        <taxon>Ixodoidea</taxon>
        <taxon>Ixodidae</taxon>
        <taxon>Ixodinae</taxon>
        <taxon>Ixodes</taxon>
    </lineage>
</organism>
<protein>
    <recommendedName>
        <fullName evidence="5 17">NADH-ubiquinone oxidoreductase chain 4</fullName>
        <ecNumber evidence="4 17">7.1.1.2</ecNumber>
    </recommendedName>
</protein>
<evidence type="ECO:0000256" key="6">
    <source>
        <dbReference type="ARBA" id="ARBA00022448"/>
    </source>
</evidence>
<accession>A0A088BDI9</accession>
<keyword evidence="9" id="KW-1278">Translocase</keyword>
<evidence type="ECO:0000256" key="17">
    <source>
        <dbReference type="RuleBase" id="RU003297"/>
    </source>
</evidence>
<keyword evidence="7 17" id="KW-0679">Respiratory chain</keyword>
<dbReference type="EMBL" id="KF197121">
    <property type="protein sequence ID" value="AGW06797.1"/>
    <property type="molecule type" value="Genomic_DNA"/>
</dbReference>
<dbReference type="EMBL" id="KF197133">
    <property type="protein sequence ID" value="AGW06953.1"/>
    <property type="molecule type" value="Genomic_DNA"/>
</dbReference>
<dbReference type="EMBL" id="KF197132">
    <property type="protein sequence ID" value="AGW06940.1"/>
    <property type="molecule type" value="Genomic_DNA"/>
</dbReference>
<dbReference type="EMBL" id="KF197123">
    <property type="protein sequence ID" value="AGW06823.1"/>
    <property type="molecule type" value="Genomic_DNA"/>
</dbReference>
<feature type="transmembrane region" description="Helical" evidence="17">
    <location>
        <begin position="176"/>
        <end position="197"/>
    </location>
</feature>
<evidence type="ECO:0000256" key="16">
    <source>
        <dbReference type="ARBA" id="ARBA00049551"/>
    </source>
</evidence>
<feature type="transmembrane region" description="Helical" evidence="17">
    <location>
        <begin position="137"/>
        <end position="156"/>
    </location>
</feature>
<evidence type="ECO:0000256" key="12">
    <source>
        <dbReference type="ARBA" id="ARBA00023027"/>
    </source>
</evidence>
<dbReference type="GO" id="GO:0042773">
    <property type="term" value="P:ATP synthesis coupled electron transport"/>
    <property type="evidence" value="ECO:0007669"/>
    <property type="project" value="InterPro"/>
</dbReference>
<evidence type="ECO:0000313" key="22">
    <source>
        <dbReference type="EMBL" id="AGW06745.1"/>
    </source>
</evidence>
<keyword evidence="14 17" id="KW-0496">Mitochondrion</keyword>
<dbReference type="Pfam" id="PF00361">
    <property type="entry name" value="Proton_antipo_M"/>
    <property type="match status" value="1"/>
</dbReference>
<dbReference type="EMBL" id="KF197129">
    <property type="protein sequence ID" value="AGW06901.1"/>
    <property type="molecule type" value="Genomic_DNA"/>
</dbReference>
<comment type="subcellular location">
    <subcellularLocation>
        <location evidence="2 17">Mitochondrion membrane</location>
        <topology evidence="2 17">Multi-pass membrane protein</topology>
    </subcellularLocation>
</comment>
<dbReference type="GO" id="GO:0008137">
    <property type="term" value="F:NADH dehydrogenase (ubiquinone) activity"/>
    <property type="evidence" value="ECO:0007669"/>
    <property type="project" value="UniProtKB-UniRule"/>
</dbReference>
<gene>
    <name evidence="23" type="primary">nad4</name>
</gene>
<feature type="transmembrane region" description="Helical" evidence="17">
    <location>
        <begin position="266"/>
        <end position="288"/>
    </location>
</feature>
<dbReference type="PRINTS" id="PR01437">
    <property type="entry name" value="NUOXDRDTASE4"/>
</dbReference>
<dbReference type="GO" id="GO:0003954">
    <property type="term" value="F:NADH dehydrogenase activity"/>
    <property type="evidence" value="ECO:0007669"/>
    <property type="project" value="TreeGrafter"/>
</dbReference>
<keyword evidence="13 17" id="KW-0830">Ubiquinone</keyword>
<evidence type="ECO:0000313" key="33">
    <source>
        <dbReference type="EMBL" id="AGW06953.1"/>
    </source>
</evidence>
<evidence type="ECO:0000256" key="3">
    <source>
        <dbReference type="ARBA" id="ARBA00009025"/>
    </source>
</evidence>
<dbReference type="EMBL" id="KF197128">
    <property type="protein sequence ID" value="AGW06888.1"/>
    <property type="molecule type" value="Genomic_DNA"/>
</dbReference>
<keyword evidence="6 17" id="KW-0813">Transport</keyword>
<evidence type="ECO:0000313" key="29">
    <source>
        <dbReference type="EMBL" id="AGW06888.1"/>
    </source>
</evidence>
<dbReference type="EC" id="7.1.1.2" evidence="4 17"/>
<evidence type="ECO:0000313" key="34">
    <source>
        <dbReference type="EMBL" id="AGW06966.1"/>
    </source>
</evidence>
<comment type="function">
    <text evidence="1">Core subunit of the mitochondrial membrane respiratory chain NADH dehydrogenase (Complex I) that is believed to belong to the minimal assembly required for catalysis. Complex I functions in the transfer of electrons from NADH to the respiratory chain. The immediate electron acceptor for the enzyme is believed to be ubiquinone.</text>
</comment>
<feature type="transmembrane region" description="Helical" evidence="17">
    <location>
        <begin position="415"/>
        <end position="437"/>
    </location>
</feature>
<evidence type="ECO:0000313" key="27">
    <source>
        <dbReference type="EMBL" id="AGW06823.1"/>
    </source>
</evidence>
<evidence type="ECO:0000313" key="31">
    <source>
        <dbReference type="EMBL" id="AGW06914.1"/>
    </source>
</evidence>
<dbReference type="EMBL" id="KF197136">
    <property type="protein sequence ID" value="AGW06992.1"/>
    <property type="molecule type" value="Genomic_DNA"/>
</dbReference>
<evidence type="ECO:0000256" key="13">
    <source>
        <dbReference type="ARBA" id="ARBA00023075"/>
    </source>
</evidence>
<dbReference type="EMBL" id="KF197130">
    <property type="protein sequence ID" value="AGW06914.1"/>
    <property type="molecule type" value="Genomic_DNA"/>
</dbReference>
<evidence type="ECO:0000256" key="14">
    <source>
        <dbReference type="ARBA" id="ARBA00023128"/>
    </source>
</evidence>
<sequence>MLKLFFSLLMMIWMCMILKGMELILVLFLFLSLLFVNLIDSGVVVFKLGSDLLSMNLFMLSVWMMILMMLASFKEMLYENKYFKFYLFFMLLLLYLCFYSTNLMMFYFFFESILFPIVMMIFNWGNQPERLQAGIYMLLYTLFGSLPLFILMILFSEYTLNYLYMDFMIIKSMGPFFLMMMLGFLVKVPMFFVHLWLPKAHVEAPISGSMILAAVLLKLGIYGIYRFKMFFMNELMQMSYIIMVISVLGSMIVGVMCLFQTDIKSLIAYSSVCHMGIVLSGMMSMNFLSSFGSLLLMLGHGLCSSGLFCLGNMLYERFFTRSLLLLKGMNKIFPSVSLWWFLMSVFNMAAPPSMNIFGEIFLVGSLLKFSMMFILPLMMLLFLSAGYSLYLFSYVNHGEGWMMWASNFISVREHFLMLLHFFPLIIWCLKMECFSSWI</sequence>
<dbReference type="GO" id="GO:0048039">
    <property type="term" value="F:ubiquinone binding"/>
    <property type="evidence" value="ECO:0007669"/>
    <property type="project" value="TreeGrafter"/>
</dbReference>
<keyword evidence="15 17" id="KW-0472">Membrane</keyword>
<dbReference type="EMBL" id="KF197127">
    <property type="protein sequence ID" value="AGW06875.1"/>
    <property type="molecule type" value="Genomic_DNA"/>
</dbReference>
<evidence type="ECO:0000259" key="19">
    <source>
        <dbReference type="Pfam" id="PF01059"/>
    </source>
</evidence>
<dbReference type="PANTHER" id="PTHR43507:SF20">
    <property type="entry name" value="NADH-UBIQUINONE OXIDOREDUCTASE CHAIN 4"/>
    <property type="match status" value="1"/>
</dbReference>
<feature type="transmembrane region" description="Helical" evidence="17">
    <location>
        <begin position="204"/>
        <end position="225"/>
    </location>
</feature>
<dbReference type="InterPro" id="IPR001750">
    <property type="entry name" value="ND/Mrp_TM"/>
</dbReference>
<dbReference type="InterPro" id="IPR000260">
    <property type="entry name" value="NADH4_N"/>
</dbReference>
<reference evidence="23" key="2">
    <citation type="submission" date="2013-06" db="EMBL/GenBank/DDBJ databases">
        <title>Complete mitochondrial genomes reveal ancient population structure of the European Lyme disease vector, Ixodes ricinus.</title>
        <authorList>
            <person name="Carpi G."/>
            <person name="Kim H.L."/>
            <person name="Ratan A."/>
            <person name="Drautz D.I."/>
            <person name="Kazimirova M."/>
            <person name="Rizzoli A."/>
            <person name="Schuster S.C."/>
        </authorList>
    </citation>
    <scope>NUCLEOTIDE SEQUENCE</scope>
    <source>
        <strain evidence="35">IR_11_6</strain>
        <strain evidence="27">IR_20_8</strain>
        <strain evidence="21">IR_25</strain>
        <strain evidence="30">IR_26</strain>
        <strain evidence="32">IR_3</strain>
        <strain evidence="25">IR_60</strain>
        <strain evidence="33">IR_61</strain>
        <strain evidence="24">IR_62</strain>
        <strain evidence="26">IR_63</strain>
        <strain evidence="20">IR_67</strain>
        <strain evidence="23">IR_68</strain>
        <strain evidence="29">IR_69</strain>
        <strain evidence="28">IR_7</strain>
        <strain evidence="22">IR_8</strain>
    </source>
</reference>
<evidence type="ECO:0000256" key="10">
    <source>
        <dbReference type="ARBA" id="ARBA00022982"/>
    </source>
</evidence>
<comment type="similarity">
    <text evidence="3 17">Belongs to the complex I subunit 4 family.</text>
</comment>
<evidence type="ECO:0000256" key="4">
    <source>
        <dbReference type="ARBA" id="ARBA00012944"/>
    </source>
</evidence>
<evidence type="ECO:0000313" key="24">
    <source>
        <dbReference type="EMBL" id="AGW06771.1"/>
    </source>
</evidence>
<feature type="transmembrane region" description="Helical" evidence="17">
    <location>
        <begin position="294"/>
        <end position="315"/>
    </location>
</feature>
<dbReference type="Pfam" id="PF01059">
    <property type="entry name" value="Oxidored_q5_N"/>
    <property type="match status" value="1"/>
</dbReference>
<feature type="transmembrane region" description="Helical" evidence="17">
    <location>
        <begin position="336"/>
        <end position="357"/>
    </location>
</feature>
<evidence type="ECO:0000313" key="35">
    <source>
        <dbReference type="EMBL" id="AGW06992.1"/>
    </source>
</evidence>
<keyword evidence="11 17" id="KW-1133">Transmembrane helix</keyword>
<dbReference type="EMBL" id="KF197120">
    <property type="protein sequence ID" value="AGW06784.1"/>
    <property type="molecule type" value="Genomic_DNA"/>
</dbReference>
<evidence type="ECO:0000313" key="28">
    <source>
        <dbReference type="EMBL" id="AGW06875.1"/>
    </source>
</evidence>
<dbReference type="InterPro" id="IPR003918">
    <property type="entry name" value="NADH_UbQ_OxRdtase"/>
</dbReference>
<dbReference type="EMBL" id="KF197116">
    <property type="protein sequence ID" value="AGW06732.1"/>
    <property type="molecule type" value="Genomic_DNA"/>
</dbReference>
<evidence type="ECO:0000313" key="20">
    <source>
        <dbReference type="EMBL" id="AGW06719.1"/>
    </source>
</evidence>
<evidence type="ECO:0000313" key="21">
    <source>
        <dbReference type="EMBL" id="AGW06732.1"/>
    </source>
</evidence>
<evidence type="ECO:0000256" key="11">
    <source>
        <dbReference type="ARBA" id="ARBA00022989"/>
    </source>
</evidence>
<proteinExistence type="inferred from homology"/>
<geneLocation type="mitochondrion" evidence="23"/>
<evidence type="ECO:0000313" key="30">
    <source>
        <dbReference type="EMBL" id="AGW06901.1"/>
    </source>
</evidence>
<feature type="transmembrane region" description="Helical" evidence="17">
    <location>
        <begin position="85"/>
        <end position="101"/>
    </location>
</feature>
<dbReference type="EMBL" id="KF197117">
    <property type="protein sequence ID" value="AGW06745.1"/>
    <property type="molecule type" value="Genomic_DNA"/>
</dbReference>
<evidence type="ECO:0000256" key="5">
    <source>
        <dbReference type="ARBA" id="ARBA00021006"/>
    </source>
</evidence>
<feature type="transmembrane region" description="Helical" evidence="17">
    <location>
        <begin position="237"/>
        <end position="259"/>
    </location>
</feature>
<evidence type="ECO:0000256" key="1">
    <source>
        <dbReference type="ARBA" id="ARBA00003257"/>
    </source>
</evidence>
<dbReference type="GO" id="GO:0015990">
    <property type="term" value="P:electron transport coupled proton transport"/>
    <property type="evidence" value="ECO:0007669"/>
    <property type="project" value="TreeGrafter"/>
</dbReference>
<name>A0A088BDI9_IXORI</name>
<dbReference type="EMBL" id="KF197118">
    <property type="protein sequence ID" value="AGW06758.1"/>
    <property type="molecule type" value="Genomic_DNA"/>
</dbReference>
<evidence type="ECO:0000256" key="9">
    <source>
        <dbReference type="ARBA" id="ARBA00022967"/>
    </source>
</evidence>
<dbReference type="PANTHER" id="PTHR43507">
    <property type="entry name" value="NADH-UBIQUINONE OXIDOREDUCTASE CHAIN 4"/>
    <property type="match status" value="1"/>
</dbReference>
<keyword evidence="10 17" id="KW-0249">Electron transport</keyword>
<evidence type="ECO:0000256" key="7">
    <source>
        <dbReference type="ARBA" id="ARBA00022660"/>
    </source>
</evidence>
<evidence type="ECO:0000259" key="18">
    <source>
        <dbReference type="Pfam" id="PF00361"/>
    </source>
</evidence>
<dbReference type="AlphaFoldDB" id="A0A088BDI9"/>
<dbReference type="EMBL" id="KF197134">
    <property type="protein sequence ID" value="AGW06966.1"/>
    <property type="molecule type" value="Genomic_DNA"/>
</dbReference>
<feature type="domain" description="NADH:ubiquinone oxidoreductase chain 4 N-terminal" evidence="19">
    <location>
        <begin position="1"/>
        <end position="96"/>
    </location>
</feature>
<comment type="function">
    <text evidence="17">Core subunit of the mitochondrial membrane respiratory chain NADH dehydrogenase (Complex I) which catalyzes electron transfer from NADH through the respiratory chain, using ubiquinone as an electron acceptor. Essential for the catalytic activity and assembly of complex I.</text>
</comment>
<reference evidence="31" key="3">
    <citation type="submission" date="2013-06" db="EMBL/GenBank/DDBJ databases">
        <title>Complete mitochondrial genomes revealed ancient population structure of the European Lyme disease vector, Ixodes ricinus.</title>
        <authorList>
            <person name="Carpi G."/>
            <person name="Kim H.L."/>
            <person name="Ratan A."/>
            <person name="Drautz D.I."/>
            <person name="Kazimirova M."/>
            <person name="Rizzoli A."/>
            <person name="Schuster S.C."/>
        </authorList>
    </citation>
    <scope>NUCLEOTIDE SEQUENCE</scope>
    <source>
        <strain evidence="31">IR_5</strain>
    </source>
</reference>
<evidence type="ECO:0000313" key="23">
    <source>
        <dbReference type="EMBL" id="AGW06758.1"/>
    </source>
</evidence>
<dbReference type="EMBL" id="KF197115">
    <property type="protein sequence ID" value="AGW06719.1"/>
    <property type="molecule type" value="Genomic_DNA"/>
</dbReference>
<feature type="transmembrane region" description="Helical" evidence="17">
    <location>
        <begin position="369"/>
        <end position="394"/>
    </location>
</feature>
<comment type="catalytic activity">
    <reaction evidence="16 17">
        <text>a ubiquinone + NADH + 5 H(+)(in) = a ubiquinol + NAD(+) + 4 H(+)(out)</text>
        <dbReference type="Rhea" id="RHEA:29091"/>
        <dbReference type="Rhea" id="RHEA-COMP:9565"/>
        <dbReference type="Rhea" id="RHEA-COMP:9566"/>
        <dbReference type="ChEBI" id="CHEBI:15378"/>
        <dbReference type="ChEBI" id="CHEBI:16389"/>
        <dbReference type="ChEBI" id="CHEBI:17976"/>
        <dbReference type="ChEBI" id="CHEBI:57540"/>
        <dbReference type="ChEBI" id="CHEBI:57945"/>
        <dbReference type="EC" id="7.1.1.2"/>
    </reaction>
</comment>
<feature type="domain" description="NADH:quinone oxidoreductase/Mrp antiporter transmembrane" evidence="18">
    <location>
        <begin position="100"/>
        <end position="378"/>
    </location>
</feature>
<feature type="transmembrane region" description="Helical" evidence="17">
    <location>
        <begin position="57"/>
        <end position="73"/>
    </location>
</feature>
<evidence type="ECO:0000256" key="2">
    <source>
        <dbReference type="ARBA" id="ARBA00004225"/>
    </source>
</evidence>
<evidence type="ECO:0000256" key="8">
    <source>
        <dbReference type="ARBA" id="ARBA00022692"/>
    </source>
</evidence>
<evidence type="ECO:0000256" key="15">
    <source>
        <dbReference type="ARBA" id="ARBA00023136"/>
    </source>
</evidence>
<reference evidence="34" key="1">
    <citation type="submission" date="2013-06" db="EMBL/GenBank/DDBJ databases">
        <title>Complete mitochondrial genomes reveal ancient population structure of the European Lyme disease vector, Ixodes ricinus.</title>
        <authorList>
            <person name="Carpi G."/>
            <person name="Kim H.I."/>
            <person name="Ratan A."/>
            <person name="Drautz D.I."/>
            <person name="Kazimirova M."/>
            <person name="Rizzoli A."/>
            <person name="Schuster S.C."/>
        </authorList>
    </citation>
    <scope>NUCLEOTIDE SEQUENCE</scope>
    <source>
        <strain evidence="34">IR_27</strain>
    </source>
</reference>
<keyword evidence="12 17" id="KW-0520">NAD</keyword>
<keyword evidence="8 17" id="KW-0812">Transmembrane</keyword>
<dbReference type="EMBL" id="KF197119">
    <property type="protein sequence ID" value="AGW06771.1"/>
    <property type="molecule type" value="Genomic_DNA"/>
</dbReference>
<dbReference type="GO" id="GO:0031966">
    <property type="term" value="C:mitochondrial membrane"/>
    <property type="evidence" value="ECO:0007669"/>
    <property type="project" value="UniProtKB-SubCell"/>
</dbReference>
<feature type="transmembrane region" description="Helical" evidence="17">
    <location>
        <begin position="107"/>
        <end position="125"/>
    </location>
</feature>